<sequence length="134" mass="15295">MTQPQQSTSERNIESNSTLSFMLSLDQRYGKGKACFKPVTPRARPFVRLSLVMCFTWDFFCGLETADDVFALELQMVMNMSFTGSSRSWARGLTLQRRYYDLWQIQPIVQGYGSISLIPGRHNGQRSCIYVSSA</sequence>
<proteinExistence type="predicted"/>
<gene>
    <name evidence="1" type="ORF">HCBG_00872</name>
</gene>
<dbReference type="HOGENOM" id="CLU_1895573_0_0_1"/>
<dbReference type="InParanoid" id="C0NCM6"/>
<dbReference type="EMBL" id="GG663363">
    <property type="protein sequence ID" value="EEH11417.1"/>
    <property type="molecule type" value="Genomic_DNA"/>
</dbReference>
<dbReference type="Proteomes" id="UP000001631">
    <property type="component" value="Unassembled WGS sequence"/>
</dbReference>
<organism evidence="1 2">
    <name type="scientific">Ajellomyces capsulatus (strain G186AR / H82 / ATCC MYA-2454 / RMSCC 2432)</name>
    <name type="common">Darling's disease fungus</name>
    <name type="synonym">Histoplasma capsulatum</name>
    <dbReference type="NCBI Taxonomy" id="447093"/>
    <lineage>
        <taxon>Eukaryota</taxon>
        <taxon>Fungi</taxon>
        <taxon>Dikarya</taxon>
        <taxon>Ascomycota</taxon>
        <taxon>Pezizomycotina</taxon>
        <taxon>Eurotiomycetes</taxon>
        <taxon>Eurotiomycetidae</taxon>
        <taxon>Onygenales</taxon>
        <taxon>Ajellomycetaceae</taxon>
        <taxon>Histoplasma</taxon>
    </lineage>
</organism>
<reference evidence="1" key="1">
    <citation type="submission" date="2009-02" db="EMBL/GenBank/DDBJ databases">
        <title>The Genome Sequence of Ajellomyces capsulatus strain G186AR.</title>
        <authorList>
            <consortium name="The Broad Institute Genome Sequencing Platform"/>
            <person name="Champion M."/>
            <person name="Cuomo C."/>
            <person name="Ma L.-J."/>
            <person name="Henn M.R."/>
            <person name="Sil A."/>
            <person name="Goldman B."/>
            <person name="Young S.K."/>
            <person name="Kodira C.D."/>
            <person name="Zeng Q."/>
            <person name="Koehrsen M."/>
            <person name="Alvarado L."/>
            <person name="Berlin A."/>
            <person name="Borenstein D."/>
            <person name="Chen Z."/>
            <person name="Engels R."/>
            <person name="Freedman E."/>
            <person name="Gellesch M."/>
            <person name="Goldberg J."/>
            <person name="Griggs A."/>
            <person name="Gujja S."/>
            <person name="Heiman D."/>
            <person name="Hepburn T."/>
            <person name="Howarth C."/>
            <person name="Jen D."/>
            <person name="Larson L."/>
            <person name="Lewis B."/>
            <person name="Mehta T."/>
            <person name="Park D."/>
            <person name="Pearson M."/>
            <person name="Roberts A."/>
            <person name="Saif S."/>
            <person name="Shea T."/>
            <person name="Shenoy N."/>
            <person name="Sisk P."/>
            <person name="Stolte C."/>
            <person name="Sykes S."/>
            <person name="Walk T."/>
            <person name="White J."/>
            <person name="Yandava C."/>
            <person name="Klein B."/>
            <person name="McEwen J.G."/>
            <person name="Puccia R."/>
            <person name="Goldman G.H."/>
            <person name="Felipe M.S."/>
            <person name="Nino-Vega G."/>
            <person name="San-Blas G."/>
            <person name="Taylor J."/>
            <person name="Mendoza L."/>
            <person name="Galagan J."/>
            <person name="Nusbaum C."/>
            <person name="Birren B."/>
        </authorList>
    </citation>
    <scope>NUCLEOTIDE SEQUENCE</scope>
    <source>
        <strain evidence="1">G186AR</strain>
    </source>
</reference>
<keyword evidence="2" id="KW-1185">Reference proteome</keyword>
<evidence type="ECO:0000313" key="1">
    <source>
        <dbReference type="EMBL" id="EEH11417.1"/>
    </source>
</evidence>
<accession>C0NCM6</accession>
<evidence type="ECO:0000313" key="2">
    <source>
        <dbReference type="Proteomes" id="UP000001631"/>
    </source>
</evidence>
<name>C0NCM6_AJECG</name>
<dbReference type="GeneID" id="69033889"/>
<dbReference type="RefSeq" id="XP_045291897.1">
    <property type="nucleotide sequence ID" value="XM_045427922.1"/>
</dbReference>
<protein>
    <submittedName>
        <fullName evidence="1">Uncharacterized protein</fullName>
    </submittedName>
</protein>
<dbReference type="AlphaFoldDB" id="C0NCM6"/>